<dbReference type="Proteomes" id="UP000887564">
    <property type="component" value="Unplaced"/>
</dbReference>
<dbReference type="AlphaFoldDB" id="A0A914RQI5"/>
<name>A0A914RQI5_PAREQ</name>
<accession>A0A914RQI5</accession>
<proteinExistence type="predicted"/>
<dbReference type="WBParaSite" id="PEQ_0000708801-mRNA-1">
    <property type="protein sequence ID" value="PEQ_0000708801-mRNA-1"/>
    <property type="gene ID" value="PEQ_0000708801"/>
</dbReference>
<keyword evidence="1" id="KW-1185">Reference proteome</keyword>
<organism evidence="1 2">
    <name type="scientific">Parascaris equorum</name>
    <name type="common">Equine roundworm</name>
    <dbReference type="NCBI Taxonomy" id="6256"/>
    <lineage>
        <taxon>Eukaryota</taxon>
        <taxon>Metazoa</taxon>
        <taxon>Ecdysozoa</taxon>
        <taxon>Nematoda</taxon>
        <taxon>Chromadorea</taxon>
        <taxon>Rhabditida</taxon>
        <taxon>Spirurina</taxon>
        <taxon>Ascaridomorpha</taxon>
        <taxon>Ascaridoidea</taxon>
        <taxon>Ascarididae</taxon>
        <taxon>Parascaris</taxon>
    </lineage>
</organism>
<protein>
    <submittedName>
        <fullName evidence="2">Uncharacterized protein</fullName>
    </submittedName>
</protein>
<evidence type="ECO:0000313" key="1">
    <source>
        <dbReference type="Proteomes" id="UP000887564"/>
    </source>
</evidence>
<sequence length="95" mass="10327">MDGTSGLECAEDLDMVLMVLGNASARGFAGLTGDNEWGSEKQRTKMAFLISTAAILLQRLMEEVDSLGVSSQTDLLREPEGMVFLSVLYAKIERP</sequence>
<evidence type="ECO:0000313" key="2">
    <source>
        <dbReference type="WBParaSite" id="PEQ_0000708801-mRNA-1"/>
    </source>
</evidence>
<reference evidence="2" key="1">
    <citation type="submission" date="2022-11" db="UniProtKB">
        <authorList>
            <consortium name="WormBaseParasite"/>
        </authorList>
    </citation>
    <scope>IDENTIFICATION</scope>
</reference>